<dbReference type="AlphaFoldDB" id="A0A934M5B2"/>
<dbReference type="Proteomes" id="UP000622687">
    <property type="component" value="Unassembled WGS sequence"/>
</dbReference>
<keyword evidence="1" id="KW-0812">Transmembrane</keyword>
<dbReference type="RefSeq" id="WP_211144279.1">
    <property type="nucleotide sequence ID" value="NZ_JAEEGB010000035.1"/>
</dbReference>
<organism evidence="2 3">
    <name type="scientific">Clostridium aciditolerans</name>
    <dbReference type="NCBI Taxonomy" id="339861"/>
    <lineage>
        <taxon>Bacteria</taxon>
        <taxon>Bacillati</taxon>
        <taxon>Bacillota</taxon>
        <taxon>Clostridia</taxon>
        <taxon>Eubacteriales</taxon>
        <taxon>Clostridiaceae</taxon>
        <taxon>Clostridium</taxon>
    </lineage>
</organism>
<gene>
    <name evidence="2" type="ORF">I6U51_19725</name>
</gene>
<keyword evidence="1" id="KW-0472">Membrane</keyword>
<evidence type="ECO:0000256" key="1">
    <source>
        <dbReference type="SAM" id="Phobius"/>
    </source>
</evidence>
<proteinExistence type="predicted"/>
<feature type="transmembrane region" description="Helical" evidence="1">
    <location>
        <begin position="163"/>
        <end position="182"/>
    </location>
</feature>
<dbReference type="EMBL" id="JAEEGB010000035">
    <property type="protein sequence ID" value="MBI6874905.1"/>
    <property type="molecule type" value="Genomic_DNA"/>
</dbReference>
<accession>A0A934M5B2</accession>
<keyword evidence="1" id="KW-1133">Transmembrane helix</keyword>
<feature type="transmembrane region" description="Helical" evidence="1">
    <location>
        <begin position="194"/>
        <end position="215"/>
    </location>
</feature>
<sequence length="246" mass="28370">MSNITFLIANAYKNFENHTSDFNNRTNNANSNKKKQVTIDGIKDLLKRNKILVLLLTVFIISILTFGLSLVLRWNDIVIGGSIIIYGICMLAIIPIVDKSDIKNYYKYKDDYYNKIKKFKEEKLEKEFLITSKSKLEQLIKECDVTSNELKESSKIIKNSSELWKNIILPIVTFGIGTVIKLDSISKLITWKIVAQGIVLAILFLFMCIGAYMIIKPILDIIFNDYSNRVEKLKSVLNDIYLIYYI</sequence>
<feature type="transmembrane region" description="Helical" evidence="1">
    <location>
        <begin position="51"/>
        <end position="71"/>
    </location>
</feature>
<reference evidence="2" key="1">
    <citation type="submission" date="2020-12" db="EMBL/GenBank/DDBJ databases">
        <title>Clostridium thailandense sp. nov., a novel acetogenic bacterium isolated from peat land soil in Thailand.</title>
        <authorList>
            <person name="Chaikitkaew S."/>
            <person name="Birkeland N.K."/>
        </authorList>
    </citation>
    <scope>NUCLEOTIDE SEQUENCE</scope>
    <source>
        <strain evidence="2">DSM 17425</strain>
    </source>
</reference>
<name>A0A934M5B2_9CLOT</name>
<comment type="caution">
    <text evidence="2">The sequence shown here is derived from an EMBL/GenBank/DDBJ whole genome shotgun (WGS) entry which is preliminary data.</text>
</comment>
<evidence type="ECO:0000313" key="2">
    <source>
        <dbReference type="EMBL" id="MBI6874905.1"/>
    </source>
</evidence>
<feature type="transmembrane region" description="Helical" evidence="1">
    <location>
        <begin position="77"/>
        <end position="97"/>
    </location>
</feature>
<keyword evidence="3" id="KW-1185">Reference proteome</keyword>
<protein>
    <submittedName>
        <fullName evidence="2">Uncharacterized protein</fullName>
    </submittedName>
</protein>
<evidence type="ECO:0000313" key="3">
    <source>
        <dbReference type="Proteomes" id="UP000622687"/>
    </source>
</evidence>